<sequence>MHAWAHAPDRRYVQDMADRRAYPSDLSDARWELIEPVLSAWRFERRRRALGFGRPPEHDLREIMNAILYVDRTGVQWRYLPHDFPHWNTVYGYFAKWQADGIFAQLNGLLRELVRQREGRNAEPSACVIDAQSVKTATSIPAKSQGTDAGKKIVGRKRSIVTDTLGLLLAVLVTAASVQDSVAGTQLIDHVATTHASIRKVWVDGGYRRHFVEHAATLGIDLEIVQRTPGTRGFTPIPKRWTVERTYGWLMLHRRLARDYETLPARSEAMIYLAMTDLMARRLTGEATTSWRDPTSPDQLRIPG</sequence>
<evidence type="ECO:0000313" key="3">
    <source>
        <dbReference type="EMBL" id="GAA4034329.1"/>
    </source>
</evidence>
<feature type="domain" description="Transposase IS4-like" evidence="1">
    <location>
        <begin position="123"/>
        <end position="275"/>
    </location>
</feature>
<feature type="domain" description="Insertion element IS402-like" evidence="2">
    <location>
        <begin position="26"/>
        <end position="106"/>
    </location>
</feature>
<dbReference type="PANTHER" id="PTHR30007">
    <property type="entry name" value="PHP DOMAIN PROTEIN"/>
    <property type="match status" value="1"/>
</dbReference>
<accession>A0ABP7U193</accession>
<protein>
    <submittedName>
        <fullName evidence="3">IS5-like element ISSco3 family transposase</fullName>
    </submittedName>
</protein>
<dbReference type="PANTHER" id="PTHR30007:SF0">
    <property type="entry name" value="TRANSPOSASE"/>
    <property type="match status" value="1"/>
</dbReference>
<dbReference type="Pfam" id="PF13340">
    <property type="entry name" value="DUF4096"/>
    <property type="match status" value="1"/>
</dbReference>
<organism evidence="3 4">
    <name type="scientific">Streptomyces plumbiresistens</name>
    <dbReference type="NCBI Taxonomy" id="511811"/>
    <lineage>
        <taxon>Bacteria</taxon>
        <taxon>Bacillati</taxon>
        <taxon>Actinomycetota</taxon>
        <taxon>Actinomycetes</taxon>
        <taxon>Kitasatosporales</taxon>
        <taxon>Streptomycetaceae</taxon>
        <taxon>Streptomyces</taxon>
    </lineage>
</organism>
<dbReference type="InterPro" id="IPR025161">
    <property type="entry name" value="IS402-like_dom"/>
</dbReference>
<name>A0ABP7U193_9ACTN</name>
<gene>
    <name evidence="3" type="ORF">GCM10022232_94570</name>
</gene>
<proteinExistence type="predicted"/>
<reference evidence="4" key="1">
    <citation type="journal article" date="2019" name="Int. J. Syst. Evol. Microbiol.">
        <title>The Global Catalogue of Microorganisms (GCM) 10K type strain sequencing project: providing services to taxonomists for standard genome sequencing and annotation.</title>
        <authorList>
            <consortium name="The Broad Institute Genomics Platform"/>
            <consortium name="The Broad Institute Genome Sequencing Center for Infectious Disease"/>
            <person name="Wu L."/>
            <person name="Ma J."/>
        </authorList>
    </citation>
    <scope>NUCLEOTIDE SEQUENCE [LARGE SCALE GENOMIC DNA]</scope>
    <source>
        <strain evidence="4">JCM 16924</strain>
    </source>
</reference>
<dbReference type="EMBL" id="BAAAZX010000092">
    <property type="protein sequence ID" value="GAA4034329.1"/>
    <property type="molecule type" value="Genomic_DNA"/>
</dbReference>
<dbReference type="InterPro" id="IPR002559">
    <property type="entry name" value="Transposase_11"/>
</dbReference>
<dbReference type="Proteomes" id="UP001500456">
    <property type="component" value="Unassembled WGS sequence"/>
</dbReference>
<comment type="caution">
    <text evidence="3">The sequence shown here is derived from an EMBL/GenBank/DDBJ whole genome shotgun (WGS) entry which is preliminary data.</text>
</comment>
<dbReference type="NCBIfam" id="NF033580">
    <property type="entry name" value="transpos_IS5_3"/>
    <property type="match status" value="1"/>
</dbReference>
<evidence type="ECO:0000259" key="1">
    <source>
        <dbReference type="Pfam" id="PF01609"/>
    </source>
</evidence>
<keyword evidence="4" id="KW-1185">Reference proteome</keyword>
<dbReference type="Pfam" id="PF01609">
    <property type="entry name" value="DDE_Tnp_1"/>
    <property type="match status" value="1"/>
</dbReference>
<evidence type="ECO:0000259" key="2">
    <source>
        <dbReference type="Pfam" id="PF13340"/>
    </source>
</evidence>
<evidence type="ECO:0000313" key="4">
    <source>
        <dbReference type="Proteomes" id="UP001500456"/>
    </source>
</evidence>